<dbReference type="EMBL" id="JAESND010000003">
    <property type="protein sequence ID" value="MBM3115745.1"/>
    <property type="molecule type" value="Genomic_DNA"/>
</dbReference>
<accession>A0ABS2BJX2</accession>
<proteinExistence type="predicted"/>
<organism evidence="2 3">
    <name type="scientific">Jeongeupia naejangsanensis</name>
    <dbReference type="NCBI Taxonomy" id="613195"/>
    <lineage>
        <taxon>Bacteria</taxon>
        <taxon>Pseudomonadati</taxon>
        <taxon>Pseudomonadota</taxon>
        <taxon>Betaproteobacteria</taxon>
        <taxon>Neisseriales</taxon>
        <taxon>Chitinibacteraceae</taxon>
        <taxon>Jeongeupia</taxon>
    </lineage>
</organism>
<dbReference type="Proteomes" id="UP000809431">
    <property type="component" value="Unassembled WGS sequence"/>
</dbReference>
<keyword evidence="3" id="KW-1185">Reference proteome</keyword>
<evidence type="ECO:0000313" key="2">
    <source>
        <dbReference type="EMBL" id="MBM3115745.1"/>
    </source>
</evidence>
<evidence type="ECO:0000256" key="1">
    <source>
        <dbReference type="SAM" id="SignalP"/>
    </source>
</evidence>
<comment type="caution">
    <text evidence="2">The sequence shown here is derived from an EMBL/GenBank/DDBJ whole genome shotgun (WGS) entry which is preliminary data.</text>
</comment>
<dbReference type="RefSeq" id="WP_203537588.1">
    <property type="nucleotide sequence ID" value="NZ_JAESND010000003.1"/>
</dbReference>
<gene>
    <name evidence="2" type="ORF">JMJ54_07880</name>
</gene>
<name>A0ABS2BJX2_9NEIS</name>
<feature type="chain" id="PRO_5046620703" evidence="1">
    <location>
        <begin position="20"/>
        <end position="242"/>
    </location>
</feature>
<keyword evidence="1" id="KW-0732">Signal</keyword>
<reference evidence="2 3" key="1">
    <citation type="submission" date="2021-01" db="EMBL/GenBank/DDBJ databases">
        <title>Draft Genome Sequence and Polyhydroxyalkanoate Biosynthetic Potential of Jeongeupia naejangsanensis Type Strain DSM 24253.</title>
        <authorList>
            <person name="Turrini P."/>
            <person name="Artuso I."/>
            <person name="Lugli G.A."/>
            <person name="Frangipani E."/>
            <person name="Ventura M."/>
            <person name="Visca P."/>
        </authorList>
    </citation>
    <scope>NUCLEOTIDE SEQUENCE [LARGE SCALE GENOMIC DNA]</scope>
    <source>
        <strain evidence="2 3">DSM 24253</strain>
    </source>
</reference>
<feature type="signal peptide" evidence="1">
    <location>
        <begin position="1"/>
        <end position="19"/>
    </location>
</feature>
<protein>
    <submittedName>
        <fullName evidence="2">Uncharacterized protein</fullName>
    </submittedName>
</protein>
<sequence>MRRWLTALLLMLTAAGAHAAAEQIAWETTRFGILRIVRDVPARPFGTLRYQGKTLFKASDQYLSFDSVAELPGRDAALVFVGDGGSGGSGRYLLVLLDHRKQARVLQDPRLVSLTRPPQLTVIGQTLHIDLGLQQGLQRTATLKGNTLSFDYATAKQARVDTADCDWLHQEAGNVCAPKPNRDCGKVVGDRPMYVERAINRLGNYPGFERQTLDALCVSRCNSGDWPSLSEFHRQVCGLPSL</sequence>
<evidence type="ECO:0000313" key="3">
    <source>
        <dbReference type="Proteomes" id="UP000809431"/>
    </source>
</evidence>